<gene>
    <name evidence="4" type="ORF">AVDCRST_MAG57-14</name>
</gene>
<dbReference type="AlphaFoldDB" id="A0A6J4H2J5"/>
<dbReference type="InterPro" id="IPR050109">
    <property type="entry name" value="HTH-type_TetR-like_transc_reg"/>
</dbReference>
<dbReference type="PROSITE" id="PS01081">
    <property type="entry name" value="HTH_TETR_1"/>
    <property type="match status" value="1"/>
</dbReference>
<evidence type="ECO:0000313" key="4">
    <source>
        <dbReference type="EMBL" id="CAA9209451.1"/>
    </source>
</evidence>
<keyword evidence="1 2" id="KW-0238">DNA-binding</keyword>
<feature type="domain" description="HTH tetR-type" evidence="3">
    <location>
        <begin position="12"/>
        <end position="71"/>
    </location>
</feature>
<dbReference type="Pfam" id="PF19344">
    <property type="entry name" value="TetR_C_32"/>
    <property type="match status" value="1"/>
</dbReference>
<dbReference type="SUPFAM" id="SSF48498">
    <property type="entry name" value="Tetracyclin repressor-like, C-terminal domain"/>
    <property type="match status" value="1"/>
</dbReference>
<dbReference type="GO" id="GO:0003700">
    <property type="term" value="F:DNA-binding transcription factor activity"/>
    <property type="evidence" value="ECO:0007669"/>
    <property type="project" value="TreeGrafter"/>
</dbReference>
<dbReference type="InterPro" id="IPR009057">
    <property type="entry name" value="Homeodomain-like_sf"/>
</dbReference>
<dbReference type="SUPFAM" id="SSF46689">
    <property type="entry name" value="Homeodomain-like"/>
    <property type="match status" value="1"/>
</dbReference>
<reference evidence="4" key="1">
    <citation type="submission" date="2020-02" db="EMBL/GenBank/DDBJ databases">
        <authorList>
            <person name="Meier V. D."/>
        </authorList>
    </citation>
    <scope>NUCLEOTIDE SEQUENCE</scope>
    <source>
        <strain evidence="4">AVDCRST_MAG57</strain>
    </source>
</reference>
<dbReference type="InterPro" id="IPR001647">
    <property type="entry name" value="HTH_TetR"/>
</dbReference>
<dbReference type="PANTHER" id="PTHR30055">
    <property type="entry name" value="HTH-TYPE TRANSCRIPTIONAL REGULATOR RUTR"/>
    <property type="match status" value="1"/>
</dbReference>
<accession>A0A6J4H2J5</accession>
<proteinExistence type="predicted"/>
<evidence type="ECO:0000259" key="3">
    <source>
        <dbReference type="PROSITE" id="PS50977"/>
    </source>
</evidence>
<evidence type="ECO:0000256" key="2">
    <source>
        <dbReference type="PROSITE-ProRule" id="PRU00335"/>
    </source>
</evidence>
<dbReference type="Gene3D" id="1.10.357.10">
    <property type="entry name" value="Tetracycline Repressor, domain 2"/>
    <property type="match status" value="1"/>
</dbReference>
<dbReference type="InterPro" id="IPR045823">
    <property type="entry name" value="TetR_C_32"/>
</dbReference>
<feature type="DNA-binding region" description="H-T-H motif" evidence="2">
    <location>
        <begin position="34"/>
        <end position="53"/>
    </location>
</feature>
<organism evidence="4">
    <name type="scientific">uncultured Blastococcus sp</name>
    <dbReference type="NCBI Taxonomy" id="217144"/>
    <lineage>
        <taxon>Bacteria</taxon>
        <taxon>Bacillati</taxon>
        <taxon>Actinomycetota</taxon>
        <taxon>Actinomycetes</taxon>
        <taxon>Geodermatophilales</taxon>
        <taxon>Geodermatophilaceae</taxon>
        <taxon>Blastococcus</taxon>
        <taxon>environmental samples</taxon>
    </lineage>
</organism>
<name>A0A6J4H2J5_9ACTN</name>
<dbReference type="InterPro" id="IPR023772">
    <property type="entry name" value="DNA-bd_HTH_TetR-type_CS"/>
</dbReference>
<sequence length="195" mass="20891">MSGVVVGLADRSSRREALLDAADRIVRRDGPAASMATIAAEAGITKPILYRHFGDKGGLYAALADRYTSRLMGDLQSALEGGTTRRDRVERTVDAYLAAIEQEPQVYRFLVHSGEAAAAQSEVRSFTRTLSALLATGMGRELGVPADGPRAQAWAHGIVGMVQAAGDWWLDTRRCSRAELVEELTALLLGGYGDA</sequence>
<dbReference type="PANTHER" id="PTHR30055:SF227">
    <property type="entry name" value="TRANSCRIPTIONAL REGULATORY PROTEIN (PROBABLY TETR-FAMILY)-RELATED"/>
    <property type="match status" value="1"/>
</dbReference>
<dbReference type="Pfam" id="PF00440">
    <property type="entry name" value="TetR_N"/>
    <property type="match status" value="1"/>
</dbReference>
<dbReference type="PROSITE" id="PS50977">
    <property type="entry name" value="HTH_TETR_2"/>
    <property type="match status" value="1"/>
</dbReference>
<evidence type="ECO:0000256" key="1">
    <source>
        <dbReference type="ARBA" id="ARBA00023125"/>
    </source>
</evidence>
<dbReference type="GO" id="GO:0000976">
    <property type="term" value="F:transcription cis-regulatory region binding"/>
    <property type="evidence" value="ECO:0007669"/>
    <property type="project" value="TreeGrafter"/>
</dbReference>
<protein>
    <submittedName>
        <fullName evidence="4">Transcriptional regulator, AcrR family</fullName>
    </submittedName>
</protein>
<dbReference type="PRINTS" id="PR00455">
    <property type="entry name" value="HTHTETR"/>
</dbReference>
<dbReference type="InterPro" id="IPR036271">
    <property type="entry name" value="Tet_transcr_reg_TetR-rel_C_sf"/>
</dbReference>
<dbReference type="EMBL" id="CADCTI010000002">
    <property type="protein sequence ID" value="CAA9209451.1"/>
    <property type="molecule type" value="Genomic_DNA"/>
</dbReference>